<dbReference type="Proteomes" id="UP001319104">
    <property type="component" value="Unassembled WGS sequence"/>
</dbReference>
<protein>
    <submittedName>
        <fullName evidence="6">Ergothioneine biosynthesis protein EgtB</fullName>
    </submittedName>
</protein>
<accession>A0AAP2CJ04</accession>
<evidence type="ECO:0000256" key="1">
    <source>
        <dbReference type="ARBA" id="ARBA00023002"/>
    </source>
</evidence>
<evidence type="ECO:0000313" key="7">
    <source>
        <dbReference type="Proteomes" id="UP001319104"/>
    </source>
</evidence>
<dbReference type="SUPFAM" id="SSF56436">
    <property type="entry name" value="C-type lectin-like"/>
    <property type="match status" value="1"/>
</dbReference>
<dbReference type="InterPro" id="IPR017806">
    <property type="entry name" value="EgtB"/>
</dbReference>
<dbReference type="InterPro" id="IPR042095">
    <property type="entry name" value="SUMF_sf"/>
</dbReference>
<dbReference type="InterPro" id="IPR024775">
    <property type="entry name" value="DinB-like"/>
</dbReference>
<evidence type="ECO:0000256" key="3">
    <source>
        <dbReference type="ARBA" id="ARBA00037882"/>
    </source>
</evidence>
<comment type="pathway">
    <text evidence="3">Amino-acid biosynthesis; ergothioneine biosynthesis.</text>
</comment>
<dbReference type="InterPro" id="IPR005532">
    <property type="entry name" value="SUMF_dom"/>
</dbReference>
<proteinExistence type="predicted"/>
<dbReference type="Gene3D" id="3.90.1580.10">
    <property type="entry name" value="paralog of FGE (formylglycine-generating enzyme)"/>
    <property type="match status" value="2"/>
</dbReference>
<reference evidence="6 7" key="1">
    <citation type="submission" date="2021-05" db="EMBL/GenBank/DDBJ databases">
        <authorList>
            <person name="Zhang Z.D."/>
            <person name="Osman G."/>
        </authorList>
    </citation>
    <scope>NUCLEOTIDE SEQUENCE [LARGE SCALE GENOMIC DNA]</scope>
    <source>
        <strain evidence="6 7">KCTC 32217</strain>
    </source>
</reference>
<keyword evidence="2" id="KW-0408">Iron</keyword>
<dbReference type="AlphaFoldDB" id="A0AAP2CJ04"/>
<evidence type="ECO:0000256" key="2">
    <source>
        <dbReference type="ARBA" id="ARBA00023004"/>
    </source>
</evidence>
<dbReference type="InterPro" id="IPR016187">
    <property type="entry name" value="CTDL_fold"/>
</dbReference>
<dbReference type="RefSeq" id="WP_213945926.1">
    <property type="nucleotide sequence ID" value="NZ_JAHBGI010000006.1"/>
</dbReference>
<feature type="domain" description="Sulfatase-modifying factor enzyme-like" evidence="4">
    <location>
        <begin position="169"/>
        <end position="303"/>
    </location>
</feature>
<dbReference type="Pfam" id="PF03781">
    <property type="entry name" value="FGE-sulfatase"/>
    <property type="match status" value="1"/>
</dbReference>
<name>A0AAP2CJ04_9BACT</name>
<feature type="domain" description="DinB-like" evidence="5">
    <location>
        <begin position="6"/>
        <end position="138"/>
    </location>
</feature>
<evidence type="ECO:0000259" key="4">
    <source>
        <dbReference type="Pfam" id="PF03781"/>
    </source>
</evidence>
<evidence type="ECO:0000313" key="6">
    <source>
        <dbReference type="EMBL" id="MBS9525062.1"/>
    </source>
</evidence>
<dbReference type="PANTHER" id="PTHR23150">
    <property type="entry name" value="SULFATASE MODIFYING FACTOR 1, 2"/>
    <property type="match status" value="1"/>
</dbReference>
<keyword evidence="1" id="KW-0560">Oxidoreductase</keyword>
<dbReference type="GO" id="GO:0052699">
    <property type="term" value="P:ergothioneine biosynthetic process"/>
    <property type="evidence" value="ECO:0007669"/>
    <property type="project" value="InterPro"/>
</dbReference>
<dbReference type="Pfam" id="PF12867">
    <property type="entry name" value="DinB_2"/>
    <property type="match status" value="1"/>
</dbReference>
<dbReference type="EMBL" id="JAHCMY010000008">
    <property type="protein sequence ID" value="MBS9525062.1"/>
    <property type="molecule type" value="Genomic_DNA"/>
</dbReference>
<organism evidence="6 7">
    <name type="scientific">Litoribacter ruber</name>
    <dbReference type="NCBI Taxonomy" id="702568"/>
    <lineage>
        <taxon>Bacteria</taxon>
        <taxon>Pseudomonadati</taxon>
        <taxon>Bacteroidota</taxon>
        <taxon>Cytophagia</taxon>
        <taxon>Cytophagales</taxon>
        <taxon>Cyclobacteriaceae</taxon>
        <taxon>Litoribacter</taxon>
    </lineage>
</organism>
<comment type="caution">
    <text evidence="6">The sequence shown here is derived from an EMBL/GenBank/DDBJ whole genome shotgun (WGS) entry which is preliminary data.</text>
</comment>
<gene>
    <name evidence="6" type="primary">egtB</name>
    <name evidence="6" type="ORF">KI659_13665</name>
</gene>
<evidence type="ECO:0000259" key="5">
    <source>
        <dbReference type="Pfam" id="PF12867"/>
    </source>
</evidence>
<dbReference type="NCBIfam" id="TIGR03440">
    <property type="entry name" value="egtB_TIGR03440"/>
    <property type="match status" value="1"/>
</dbReference>
<keyword evidence="7" id="KW-1185">Reference proteome</keyword>
<dbReference type="PANTHER" id="PTHR23150:SF36">
    <property type="entry name" value="HERCYNINE OXYGENASE"/>
    <property type="match status" value="1"/>
</dbReference>
<sequence length="381" mass="45194">MINFEQFKSVRGLTEELSENLETEDFVIQASEEVSPTKWHLAHTTWFFETFVLKELDPEYSEFHPDFNFLFNSYYNGKGDRTQRDHRGLMTRPTVREVFAYRDHVNRGVERFFQKTEINQKIHDLMVLGLNHEQQHQELLLTDLKYNLSLNPLFPVVLDCNEYKVQDAEGWVKMTEGLYEIGFEGDGFSYDNEHGRHKVFLEPFEISKSLVTNREFLEFMEAGGYEDHNFWHSEGWDWLNKHEFDKPLYWHKQNDQFFYYTLNGLKPIEWDAPVAHISFYEAAAYAAWKGCRLPTEFEWEAASDQFDWGQRWEWTSSAYLPYPRYAKAPGAIGEYNGKFMVNQMVLRGASIATSPNHSRKTYRNFFSTPSRWQFSGIRLAK</sequence>
<dbReference type="InterPro" id="IPR051043">
    <property type="entry name" value="Sulfatase_Mod_Factor_Kinase"/>
</dbReference>